<keyword evidence="3" id="KW-1185">Reference proteome</keyword>
<name>A0A1Y3AM62_EURMA</name>
<gene>
    <name evidence="2" type="ORF">BLA29_012988</name>
</gene>
<dbReference type="EMBL" id="MUJZ01070051">
    <property type="protein sequence ID" value="OTF69520.1"/>
    <property type="molecule type" value="Genomic_DNA"/>
</dbReference>
<dbReference type="OrthoDB" id="6509831at2759"/>
<dbReference type="PANTHER" id="PTHR12259:SF1">
    <property type="entry name" value="GH21964P"/>
    <property type="match status" value="1"/>
</dbReference>
<dbReference type="InterPro" id="IPR017379">
    <property type="entry name" value="GIPC1/2/3"/>
</dbReference>
<comment type="caution">
    <text evidence="2">The sequence shown here is derived from an EMBL/GenBank/DDBJ whole genome shotgun (WGS) entry which is preliminary data.</text>
</comment>
<feature type="domain" description="GIPC1-3 GH1" evidence="1">
    <location>
        <begin position="3"/>
        <end position="46"/>
    </location>
</feature>
<feature type="non-terminal residue" evidence="2">
    <location>
        <position position="72"/>
    </location>
</feature>
<sequence>MIELYEKIAHCFDISVKEIMYCTLNTPKIDMDHVLCGQICHNDIVFVHRKGRRKNVEIKKIEPFLGLTIADN</sequence>
<reference evidence="2 3" key="1">
    <citation type="submission" date="2017-03" db="EMBL/GenBank/DDBJ databases">
        <title>Genome Survey of Euroglyphus maynei.</title>
        <authorList>
            <person name="Arlian L.G."/>
            <person name="Morgan M.S."/>
            <person name="Rider S.D."/>
        </authorList>
    </citation>
    <scope>NUCLEOTIDE SEQUENCE [LARGE SCALE GENOMIC DNA]</scope>
    <source>
        <strain evidence="2">Arlian Lab</strain>
        <tissue evidence="2">Whole body</tissue>
    </source>
</reference>
<protein>
    <recommendedName>
        <fullName evidence="1">GIPC1-3 GH1 domain-containing protein</fullName>
    </recommendedName>
</protein>
<proteinExistence type="predicted"/>
<dbReference type="InterPro" id="IPR056814">
    <property type="entry name" value="GIPC1-3_GH1"/>
</dbReference>
<evidence type="ECO:0000259" key="1">
    <source>
        <dbReference type="Pfam" id="PF25083"/>
    </source>
</evidence>
<dbReference type="Pfam" id="PF25083">
    <property type="entry name" value="GIPC1_GH1"/>
    <property type="match status" value="1"/>
</dbReference>
<dbReference type="AlphaFoldDB" id="A0A1Y3AM62"/>
<accession>A0A1Y3AM62</accession>
<evidence type="ECO:0000313" key="2">
    <source>
        <dbReference type="EMBL" id="OTF69520.1"/>
    </source>
</evidence>
<dbReference type="Proteomes" id="UP000194236">
    <property type="component" value="Unassembled WGS sequence"/>
</dbReference>
<dbReference type="PANTHER" id="PTHR12259">
    <property type="entry name" value="RGS-GAIP INTERACTING PROTEIN GIPC"/>
    <property type="match status" value="1"/>
</dbReference>
<evidence type="ECO:0000313" key="3">
    <source>
        <dbReference type="Proteomes" id="UP000194236"/>
    </source>
</evidence>
<organism evidence="2 3">
    <name type="scientific">Euroglyphus maynei</name>
    <name type="common">Mayne's house dust mite</name>
    <dbReference type="NCBI Taxonomy" id="6958"/>
    <lineage>
        <taxon>Eukaryota</taxon>
        <taxon>Metazoa</taxon>
        <taxon>Ecdysozoa</taxon>
        <taxon>Arthropoda</taxon>
        <taxon>Chelicerata</taxon>
        <taxon>Arachnida</taxon>
        <taxon>Acari</taxon>
        <taxon>Acariformes</taxon>
        <taxon>Sarcoptiformes</taxon>
        <taxon>Astigmata</taxon>
        <taxon>Psoroptidia</taxon>
        <taxon>Analgoidea</taxon>
        <taxon>Pyroglyphidae</taxon>
        <taxon>Pyroglyphinae</taxon>
        <taxon>Euroglyphus</taxon>
    </lineage>
</organism>